<dbReference type="GO" id="GO:0005634">
    <property type="term" value="C:nucleus"/>
    <property type="evidence" value="ECO:0007669"/>
    <property type="project" value="UniProtKB-SubCell"/>
</dbReference>
<dbReference type="Pfam" id="PF00493">
    <property type="entry name" value="MCM"/>
    <property type="match status" value="1"/>
</dbReference>
<dbReference type="InterPro" id="IPR041562">
    <property type="entry name" value="MCM_lid"/>
</dbReference>
<dbReference type="EC" id="3.6.4.12" evidence="12"/>
<evidence type="ECO:0000256" key="8">
    <source>
        <dbReference type="ARBA" id="ARBA00023125"/>
    </source>
</evidence>
<feature type="region of interest" description="Disordered" evidence="13">
    <location>
        <begin position="766"/>
        <end position="814"/>
    </location>
</feature>
<dbReference type="Pfam" id="PF17855">
    <property type="entry name" value="MCM_lid"/>
    <property type="match status" value="1"/>
</dbReference>
<dbReference type="OrthoDB" id="1882346at2759"/>
<evidence type="ECO:0000313" key="15">
    <source>
        <dbReference type="EMBL" id="GIL75059.1"/>
    </source>
</evidence>
<keyword evidence="6 12" id="KW-0347">Helicase</keyword>
<dbReference type="PROSITE" id="PS50051">
    <property type="entry name" value="MCM_2"/>
    <property type="match status" value="1"/>
</dbReference>
<keyword evidence="16" id="KW-1185">Reference proteome</keyword>
<dbReference type="PRINTS" id="PR01657">
    <property type="entry name" value="MCMFAMILY"/>
</dbReference>
<dbReference type="Gene3D" id="2.20.28.10">
    <property type="match status" value="1"/>
</dbReference>
<feature type="non-terminal residue" evidence="15">
    <location>
        <position position="934"/>
    </location>
</feature>
<name>A0A8J4FJT6_9CHLO</name>
<dbReference type="AlphaFoldDB" id="A0A8J4FJT6"/>
<dbReference type="Gene3D" id="3.40.50.300">
    <property type="entry name" value="P-loop containing nucleotide triphosphate hydrolases"/>
    <property type="match status" value="1"/>
</dbReference>
<dbReference type="Proteomes" id="UP000747110">
    <property type="component" value="Unassembled WGS sequence"/>
</dbReference>
<dbReference type="PROSITE" id="PS00847">
    <property type="entry name" value="MCM_1"/>
    <property type="match status" value="1"/>
</dbReference>
<dbReference type="SMART" id="SM00382">
    <property type="entry name" value="AAA"/>
    <property type="match status" value="1"/>
</dbReference>
<dbReference type="InterPro" id="IPR001208">
    <property type="entry name" value="MCM_dom"/>
</dbReference>
<proteinExistence type="inferred from homology"/>
<gene>
    <name evidence="15" type="ORF">Vretifemale_4900</name>
</gene>
<evidence type="ECO:0000256" key="9">
    <source>
        <dbReference type="ARBA" id="ARBA00023242"/>
    </source>
</evidence>
<dbReference type="GO" id="GO:1902975">
    <property type="term" value="P:mitotic DNA replication initiation"/>
    <property type="evidence" value="ECO:0007669"/>
    <property type="project" value="TreeGrafter"/>
</dbReference>
<comment type="similarity">
    <text evidence="2 11">Belongs to the MCM family.</text>
</comment>
<dbReference type="PRINTS" id="PR01659">
    <property type="entry name" value="MCMPROTEIN3"/>
</dbReference>
<evidence type="ECO:0000256" key="12">
    <source>
        <dbReference type="RuleBase" id="RU368061"/>
    </source>
</evidence>
<dbReference type="EMBL" id="BNCP01000007">
    <property type="protein sequence ID" value="GIL75059.1"/>
    <property type="molecule type" value="Genomic_DNA"/>
</dbReference>
<comment type="subunit">
    <text evidence="12">Component of the MCM2-7 complex.</text>
</comment>
<dbReference type="InterPro" id="IPR003593">
    <property type="entry name" value="AAA+_ATPase"/>
</dbReference>
<comment type="function">
    <text evidence="12">Acts as component of the MCM2-7 complex (MCM complex) which is the replicative helicase essential for 'once per cell cycle' DNA replication initiation and elongation in eukaryotic cells. The active ATPase sites in the MCM2-7 ring are formed through the interaction surfaces of two neighboring subunits such that a critical structure of a conserved arginine finger motif is provided in trans relative to the ATP-binding site of the Walker A box of the adjacent subunit. The six ATPase active sites, however, are likely to contribute differentially to the complex helicase activity.</text>
</comment>
<dbReference type="GO" id="GO:0005524">
    <property type="term" value="F:ATP binding"/>
    <property type="evidence" value="ECO:0007669"/>
    <property type="project" value="UniProtKB-UniRule"/>
</dbReference>
<evidence type="ECO:0000256" key="10">
    <source>
        <dbReference type="ARBA" id="ARBA00047995"/>
    </source>
</evidence>
<evidence type="ECO:0000256" key="6">
    <source>
        <dbReference type="ARBA" id="ARBA00022806"/>
    </source>
</evidence>
<evidence type="ECO:0000313" key="16">
    <source>
        <dbReference type="Proteomes" id="UP000747110"/>
    </source>
</evidence>
<keyword evidence="9 12" id="KW-0539">Nucleus</keyword>
<dbReference type="InterPro" id="IPR027417">
    <property type="entry name" value="P-loop_NTPase"/>
</dbReference>
<keyword evidence="3 12" id="KW-0235">DNA replication</keyword>
<comment type="catalytic activity">
    <reaction evidence="10 12">
        <text>ATP + H2O = ADP + phosphate + H(+)</text>
        <dbReference type="Rhea" id="RHEA:13065"/>
        <dbReference type="ChEBI" id="CHEBI:15377"/>
        <dbReference type="ChEBI" id="CHEBI:15378"/>
        <dbReference type="ChEBI" id="CHEBI:30616"/>
        <dbReference type="ChEBI" id="CHEBI:43474"/>
        <dbReference type="ChEBI" id="CHEBI:456216"/>
        <dbReference type="EC" id="3.6.4.12"/>
    </reaction>
</comment>
<dbReference type="GO" id="GO:0016787">
    <property type="term" value="F:hydrolase activity"/>
    <property type="evidence" value="ECO:0007669"/>
    <property type="project" value="UniProtKB-KW"/>
</dbReference>
<dbReference type="SMART" id="SM00350">
    <property type="entry name" value="MCM"/>
    <property type="match status" value="1"/>
</dbReference>
<comment type="caution">
    <text evidence="15">The sequence shown here is derived from an EMBL/GenBank/DDBJ whole genome shotgun (WGS) entry which is preliminary data.</text>
</comment>
<sequence>ISLTSSSNSLCYLLCQFKALTSSPVTWPFAMEDYSEVRVQLTRRFADFFEYDFITPGQGSWSYARALEDLYEPVEGDGKAYRIKSRRLMVAEYHLRKYDEPLLLQLLEKPLECLPAFEDALQNFVKSGVDPVLLRLLEETGNIHLSIGLKGDFGRHEVSPRQLTSAFLNQLVCVFGIVTKCSLVRPKLVTSVHFSEGTKEFVTQQYRDVTSLRGAPTGATYPQYDSAGNPLTTEFGLCKYIDNQTMQIQELPETAPPGQLPFSTEVILEGDLVDLAKPGDRVSIVGIYKPLTGKQAGGNINAVYKAMLVGVSVHKLNKESQTKVTMADAREIKRLAQRPRVLDLLGGSLAPSIYGHDIIKKGLALMLFGGLEKTLENGTHLRGDINALLVGDPGVAKSQLLRAVMNIAPHAVSTTGRGSSGVGLTAAVTVDGETGEKRLEAGAMVLADRGVVCIDEFDKMSDQDRVAIHEVMEQQTVTIAKAGIHTSLNARCSVLAAANPLYGSYDRHISVTRNVNLPDSLLSRFDMLFVVLDSMNDERDRQVALHVLRQHQYRPPGDDGRGATMQETIHDRRLSLEQDPDDAKIWLKIDTRLHGAAAESDQQVLTTEFLRKYLIFAKRKYARAAAQAAAKGGDPGAPSLAMEESAIKRIVDYYVSLRALSPSQRNFPVTPRCLETIIRLATAHCKVRLGDVISRMDVAIACALMDHVMRREIVGEDNHKVGGGGRGGNGDGGDDGDGDDGGAPHDAEMEEAAAADAAVQGTGAYGVAASAEPAARTRNANKRAREDGDDDNVPGGEGEAARSRRRAQRKGGLAGEVATTLAAAGVQTVPDGYEETMAGASGSETFPTVESLTTEAKAKIVAEIGAMLEERGRDELVEVAELKRILNSKGLSISLAALSAHIKWISLNHDLELAKGNYLPDVAYDEDSNMFSFM</sequence>
<dbReference type="GO" id="GO:0000727">
    <property type="term" value="P:double-strand break repair via break-induced replication"/>
    <property type="evidence" value="ECO:0007669"/>
    <property type="project" value="TreeGrafter"/>
</dbReference>
<dbReference type="InterPro" id="IPR012340">
    <property type="entry name" value="NA-bd_OB-fold"/>
</dbReference>
<dbReference type="InterPro" id="IPR031327">
    <property type="entry name" value="MCM"/>
</dbReference>
<dbReference type="PANTHER" id="PTHR11630:SF46">
    <property type="entry name" value="DNA REPLICATION LICENSING FACTOR MCM3-RELATED"/>
    <property type="match status" value="1"/>
</dbReference>
<dbReference type="SUPFAM" id="SSF52540">
    <property type="entry name" value="P-loop containing nucleoside triphosphate hydrolases"/>
    <property type="match status" value="1"/>
</dbReference>
<protein>
    <recommendedName>
        <fullName evidence="12">DNA replication licensing factor MCM3</fullName>
        <ecNumber evidence="12">3.6.4.12</ecNumber>
    </recommendedName>
</protein>
<accession>A0A8J4FJT6</accession>
<organism evidence="15 16">
    <name type="scientific">Volvox reticuliferus</name>
    <dbReference type="NCBI Taxonomy" id="1737510"/>
    <lineage>
        <taxon>Eukaryota</taxon>
        <taxon>Viridiplantae</taxon>
        <taxon>Chlorophyta</taxon>
        <taxon>core chlorophytes</taxon>
        <taxon>Chlorophyceae</taxon>
        <taxon>CS clade</taxon>
        <taxon>Chlamydomonadales</taxon>
        <taxon>Volvocaceae</taxon>
        <taxon>Volvox</taxon>
    </lineage>
</organism>
<evidence type="ECO:0000259" key="14">
    <source>
        <dbReference type="PROSITE" id="PS50051"/>
    </source>
</evidence>
<evidence type="ECO:0000256" key="11">
    <source>
        <dbReference type="RuleBase" id="RU004070"/>
    </source>
</evidence>
<evidence type="ECO:0000256" key="2">
    <source>
        <dbReference type="ARBA" id="ARBA00008010"/>
    </source>
</evidence>
<dbReference type="Gene3D" id="3.30.1640.10">
    <property type="entry name" value="mini-chromosome maintenance (MCM) complex, chain A, domain 1"/>
    <property type="match status" value="1"/>
</dbReference>
<evidence type="ECO:0000256" key="5">
    <source>
        <dbReference type="ARBA" id="ARBA00022801"/>
    </source>
</evidence>
<dbReference type="InterPro" id="IPR018525">
    <property type="entry name" value="MCM_CS"/>
</dbReference>
<dbReference type="GO" id="GO:0003697">
    <property type="term" value="F:single-stranded DNA binding"/>
    <property type="evidence" value="ECO:0007669"/>
    <property type="project" value="TreeGrafter"/>
</dbReference>
<dbReference type="InterPro" id="IPR033762">
    <property type="entry name" value="MCM_OB"/>
</dbReference>
<evidence type="ECO:0000256" key="3">
    <source>
        <dbReference type="ARBA" id="ARBA00022705"/>
    </source>
</evidence>
<dbReference type="GO" id="GO:0006271">
    <property type="term" value="P:DNA strand elongation involved in DNA replication"/>
    <property type="evidence" value="ECO:0007669"/>
    <property type="project" value="TreeGrafter"/>
</dbReference>
<evidence type="ECO:0000256" key="1">
    <source>
        <dbReference type="ARBA" id="ARBA00004123"/>
    </source>
</evidence>
<evidence type="ECO:0000256" key="4">
    <source>
        <dbReference type="ARBA" id="ARBA00022741"/>
    </source>
</evidence>
<dbReference type="InterPro" id="IPR008046">
    <property type="entry name" value="Mcm3"/>
</dbReference>
<evidence type="ECO:0000256" key="13">
    <source>
        <dbReference type="SAM" id="MobiDB-lite"/>
    </source>
</evidence>
<reference evidence="15" key="1">
    <citation type="journal article" date="2021" name="Proc. Natl. Acad. Sci. U.S.A.">
        <title>Three genomes in the algal genus Volvox reveal the fate of a haploid sex-determining region after a transition to homothallism.</title>
        <authorList>
            <person name="Yamamoto K."/>
            <person name="Hamaji T."/>
            <person name="Kawai-Toyooka H."/>
            <person name="Matsuzaki R."/>
            <person name="Takahashi F."/>
            <person name="Nishimura Y."/>
            <person name="Kawachi M."/>
            <person name="Noguchi H."/>
            <person name="Minakuchi Y."/>
            <person name="Umen J.G."/>
            <person name="Toyoda A."/>
            <person name="Nozaki H."/>
        </authorList>
    </citation>
    <scope>NUCLEOTIDE SEQUENCE</scope>
    <source>
        <strain evidence="15">NIES-3786</strain>
    </source>
</reference>
<dbReference type="GO" id="GO:0017116">
    <property type="term" value="F:single-stranded DNA helicase activity"/>
    <property type="evidence" value="ECO:0007669"/>
    <property type="project" value="TreeGrafter"/>
</dbReference>
<dbReference type="Pfam" id="PF17207">
    <property type="entry name" value="MCM_OB"/>
    <property type="match status" value="1"/>
</dbReference>
<keyword evidence="8 11" id="KW-0238">DNA-binding</keyword>
<keyword evidence="4 11" id="KW-0547">Nucleotide-binding</keyword>
<feature type="region of interest" description="Disordered" evidence="13">
    <location>
        <begin position="716"/>
        <end position="746"/>
    </location>
</feature>
<dbReference type="SUPFAM" id="SSF50249">
    <property type="entry name" value="Nucleic acid-binding proteins"/>
    <property type="match status" value="1"/>
</dbReference>
<dbReference type="GO" id="GO:0042555">
    <property type="term" value="C:MCM complex"/>
    <property type="evidence" value="ECO:0007669"/>
    <property type="project" value="UniProtKB-UniRule"/>
</dbReference>
<feature type="compositionally biased region" description="Gly residues" evidence="13">
    <location>
        <begin position="721"/>
        <end position="731"/>
    </location>
</feature>
<dbReference type="InterPro" id="IPR027925">
    <property type="entry name" value="MCM_N"/>
</dbReference>
<dbReference type="Gene3D" id="2.40.50.140">
    <property type="entry name" value="Nucleic acid-binding proteins"/>
    <property type="match status" value="1"/>
</dbReference>
<feature type="domain" description="MCM C-terminal AAA(+) ATPase" evidence="14">
    <location>
        <begin position="341"/>
        <end position="547"/>
    </location>
</feature>
<keyword evidence="5 12" id="KW-0378">Hydrolase</keyword>
<keyword evidence="7 11" id="KW-0067">ATP-binding</keyword>
<dbReference type="PANTHER" id="PTHR11630">
    <property type="entry name" value="DNA REPLICATION LICENSING FACTOR MCM FAMILY MEMBER"/>
    <property type="match status" value="1"/>
</dbReference>
<evidence type="ECO:0000256" key="7">
    <source>
        <dbReference type="ARBA" id="ARBA00022840"/>
    </source>
</evidence>
<comment type="subcellular location">
    <subcellularLocation>
        <location evidence="1 12">Nucleus</location>
    </subcellularLocation>
</comment>
<dbReference type="Pfam" id="PF14551">
    <property type="entry name" value="MCM_N"/>
    <property type="match status" value="1"/>
</dbReference>